<protein>
    <submittedName>
        <fullName evidence="1">Uncharacterized protein</fullName>
    </submittedName>
</protein>
<gene>
    <name evidence="1" type="ORF">SAMN05445060_0032</name>
</gene>
<keyword evidence="2" id="KW-1185">Reference proteome</keyword>
<dbReference type="STRING" id="1344003.SAMN05445060_0032"/>
<evidence type="ECO:0000313" key="2">
    <source>
        <dbReference type="Proteomes" id="UP000186218"/>
    </source>
</evidence>
<dbReference type="EMBL" id="FTNT01000001">
    <property type="protein sequence ID" value="SIR61160.1"/>
    <property type="molecule type" value="Genomic_DNA"/>
</dbReference>
<reference evidence="1 2" key="1">
    <citation type="submission" date="2017-01" db="EMBL/GenBank/DDBJ databases">
        <authorList>
            <person name="Mah S.A."/>
            <person name="Swanson W.J."/>
            <person name="Moy G.W."/>
            <person name="Vacquier V.D."/>
        </authorList>
    </citation>
    <scope>NUCLEOTIDE SEQUENCE [LARGE SCALE GENOMIC DNA]</scope>
    <source>
        <strain evidence="1 2">CPCC 203464</strain>
    </source>
</reference>
<sequence length="62" mass="6936">MTHAVPDRPDLWSSEHWRLNYFENRAAEHAETAGEDYAELISVSDGEPGCVATITYRVVTAV</sequence>
<proteinExistence type="predicted"/>
<name>A0A1N7CC58_9NOCA</name>
<organism evidence="1 2">
    <name type="scientific">Williamsia sterculiae</name>
    <dbReference type="NCBI Taxonomy" id="1344003"/>
    <lineage>
        <taxon>Bacteria</taxon>
        <taxon>Bacillati</taxon>
        <taxon>Actinomycetota</taxon>
        <taxon>Actinomycetes</taxon>
        <taxon>Mycobacteriales</taxon>
        <taxon>Nocardiaceae</taxon>
        <taxon>Williamsia</taxon>
    </lineage>
</organism>
<dbReference type="AlphaFoldDB" id="A0A1N7CC58"/>
<dbReference type="Proteomes" id="UP000186218">
    <property type="component" value="Unassembled WGS sequence"/>
</dbReference>
<evidence type="ECO:0000313" key="1">
    <source>
        <dbReference type="EMBL" id="SIR61160.1"/>
    </source>
</evidence>
<accession>A0A1N7CC58</accession>